<feature type="binding site" evidence="12">
    <location>
        <position position="253"/>
    </location>
    <ligand>
        <name>substrate</name>
    </ligand>
</feature>
<evidence type="ECO:0000313" key="14">
    <source>
        <dbReference type="EMBL" id="MFD1410548.1"/>
    </source>
</evidence>
<feature type="binding site" evidence="12">
    <location>
        <position position="284"/>
    </location>
    <ligand>
        <name>K(+)</name>
        <dbReference type="ChEBI" id="CHEBI:29103"/>
    </ligand>
</feature>
<dbReference type="InterPro" id="IPR011611">
    <property type="entry name" value="PfkB_dom"/>
</dbReference>
<accession>A0ABW4BKY7</accession>
<dbReference type="PANTHER" id="PTHR10584:SF166">
    <property type="entry name" value="RIBOKINASE"/>
    <property type="match status" value="1"/>
</dbReference>
<evidence type="ECO:0000256" key="4">
    <source>
        <dbReference type="ARBA" id="ARBA00022679"/>
    </source>
</evidence>
<comment type="cofactor">
    <cofactor evidence="12">
        <name>Mg(2+)</name>
        <dbReference type="ChEBI" id="CHEBI:18420"/>
    </cofactor>
    <text evidence="12">Requires a divalent cation, most likely magnesium in vivo, as an electrophilic catalyst to aid phosphoryl group transfer. It is the chelate of the metal and the nucleotide that is the actual substrate.</text>
</comment>
<keyword evidence="5 12" id="KW-0479">Metal-binding</keyword>
<keyword evidence="6 12" id="KW-0547">Nucleotide-binding</keyword>
<evidence type="ECO:0000313" key="15">
    <source>
        <dbReference type="Proteomes" id="UP001597191"/>
    </source>
</evidence>
<comment type="caution">
    <text evidence="12">Lacks conserved residue(s) required for the propagation of feature annotation.</text>
</comment>
<reference evidence="15" key="1">
    <citation type="journal article" date="2019" name="Int. J. Syst. Evol. Microbiol.">
        <title>The Global Catalogue of Microorganisms (GCM) 10K type strain sequencing project: providing services to taxonomists for standard genome sequencing and annotation.</title>
        <authorList>
            <consortium name="The Broad Institute Genomics Platform"/>
            <consortium name="The Broad Institute Genome Sequencing Center for Infectious Disease"/>
            <person name="Wu L."/>
            <person name="Ma J."/>
        </authorList>
    </citation>
    <scope>NUCLEOTIDE SEQUENCE [LARGE SCALE GENOMIC DNA]</scope>
    <source>
        <strain evidence="15">CCM 8937</strain>
    </source>
</reference>
<keyword evidence="12" id="KW-0963">Cytoplasm</keyword>
<feature type="binding site" evidence="12">
    <location>
        <position position="287"/>
    </location>
    <ligand>
        <name>K(+)</name>
        <dbReference type="ChEBI" id="CHEBI:29103"/>
    </ligand>
</feature>
<dbReference type="PANTHER" id="PTHR10584">
    <property type="entry name" value="SUGAR KINASE"/>
    <property type="match status" value="1"/>
</dbReference>
<comment type="subunit">
    <text evidence="12">Homodimer.</text>
</comment>
<dbReference type="EMBL" id="JBHTOH010000016">
    <property type="protein sequence ID" value="MFD1410548.1"/>
    <property type="molecule type" value="Genomic_DNA"/>
</dbReference>
<evidence type="ECO:0000256" key="6">
    <source>
        <dbReference type="ARBA" id="ARBA00022741"/>
    </source>
</evidence>
<dbReference type="PRINTS" id="PR00990">
    <property type="entry name" value="RIBOKINASE"/>
</dbReference>
<gene>
    <name evidence="12 14" type="primary">rbsK</name>
    <name evidence="14" type="ORF">ACFQ4R_02770</name>
</gene>
<feature type="active site" description="Proton acceptor" evidence="12">
    <location>
        <position position="253"/>
    </location>
</feature>
<dbReference type="NCBIfam" id="TIGR02152">
    <property type="entry name" value="D_ribokin_bact"/>
    <property type="match status" value="1"/>
</dbReference>
<dbReference type="SUPFAM" id="SSF53613">
    <property type="entry name" value="Ribokinase-like"/>
    <property type="match status" value="1"/>
</dbReference>
<feature type="binding site" evidence="12">
    <location>
        <begin position="252"/>
        <end position="253"/>
    </location>
    <ligand>
        <name>ATP</name>
        <dbReference type="ChEBI" id="CHEBI:30616"/>
    </ligand>
</feature>
<evidence type="ECO:0000259" key="13">
    <source>
        <dbReference type="Pfam" id="PF00294"/>
    </source>
</evidence>
<evidence type="ECO:0000256" key="2">
    <source>
        <dbReference type="ARBA" id="ARBA00012035"/>
    </source>
</evidence>
<comment type="caution">
    <text evidence="14">The sequence shown here is derived from an EMBL/GenBank/DDBJ whole genome shotgun (WGS) entry which is preliminary data.</text>
</comment>
<dbReference type="HAMAP" id="MF_01987">
    <property type="entry name" value="Ribokinase"/>
    <property type="match status" value="1"/>
</dbReference>
<name>A0ABW4BKY7_9LACO</name>
<feature type="binding site" evidence="12">
    <location>
        <position position="185"/>
    </location>
    <ligand>
        <name>ATP</name>
        <dbReference type="ChEBI" id="CHEBI:30616"/>
    </ligand>
</feature>
<keyword evidence="7 12" id="KW-0418">Kinase</keyword>
<organism evidence="14 15">
    <name type="scientific">Lapidilactobacillus gannanensis</name>
    <dbReference type="NCBI Taxonomy" id="2486002"/>
    <lineage>
        <taxon>Bacteria</taxon>
        <taxon>Bacillati</taxon>
        <taxon>Bacillota</taxon>
        <taxon>Bacilli</taxon>
        <taxon>Lactobacillales</taxon>
        <taxon>Lactobacillaceae</taxon>
        <taxon>Lapidilactobacillus</taxon>
    </lineage>
</organism>
<feature type="binding site" evidence="12">
    <location>
        <position position="140"/>
    </location>
    <ligand>
        <name>substrate</name>
    </ligand>
</feature>
<keyword evidence="10 12" id="KW-0630">Potassium</keyword>
<feature type="binding site" evidence="12">
    <location>
        <begin position="221"/>
        <end position="226"/>
    </location>
    <ligand>
        <name>ATP</name>
        <dbReference type="ChEBI" id="CHEBI:30616"/>
    </ligand>
</feature>
<feature type="binding site" evidence="12">
    <location>
        <position position="289"/>
    </location>
    <ligand>
        <name>K(+)</name>
        <dbReference type="ChEBI" id="CHEBI:29103"/>
    </ligand>
</feature>
<dbReference type="InterPro" id="IPR002139">
    <property type="entry name" value="Ribo/fructo_kinase"/>
</dbReference>
<comment type="activity regulation">
    <text evidence="12">Activated by a monovalent cation that binds near, but not in, the active site. The most likely occupant of the site in vivo is potassium. Ion binding induces a conformational change that may alter substrate affinity.</text>
</comment>
<comment type="similarity">
    <text evidence="1">Belongs to the carbohydrate kinase pfkB family.</text>
</comment>
<comment type="function">
    <text evidence="12">Catalyzes the phosphorylation of ribose at O-5 in a reaction requiring ATP and magnesium. The resulting D-ribose-5-phosphate can then be used either for sythesis of nucleotides, histidine, and tryptophan, or as a component of the pentose phosphate pathway.</text>
</comment>
<evidence type="ECO:0000256" key="8">
    <source>
        <dbReference type="ARBA" id="ARBA00022840"/>
    </source>
</evidence>
<dbReference type="Pfam" id="PF00294">
    <property type="entry name" value="PfkB"/>
    <property type="match status" value="1"/>
</dbReference>
<comment type="subcellular location">
    <subcellularLocation>
        <location evidence="12">Cytoplasm</location>
    </subcellularLocation>
</comment>
<comment type="catalytic activity">
    <reaction evidence="12">
        <text>D-ribose + ATP = D-ribose 5-phosphate + ADP + H(+)</text>
        <dbReference type="Rhea" id="RHEA:13697"/>
        <dbReference type="ChEBI" id="CHEBI:15378"/>
        <dbReference type="ChEBI" id="CHEBI:30616"/>
        <dbReference type="ChEBI" id="CHEBI:47013"/>
        <dbReference type="ChEBI" id="CHEBI:78346"/>
        <dbReference type="ChEBI" id="CHEBI:456216"/>
        <dbReference type="EC" id="2.7.1.15"/>
    </reaction>
</comment>
<evidence type="ECO:0000256" key="7">
    <source>
        <dbReference type="ARBA" id="ARBA00022777"/>
    </source>
</evidence>
<keyword evidence="9 12" id="KW-0460">Magnesium</keyword>
<dbReference type="InterPro" id="IPR002173">
    <property type="entry name" value="Carboh/pur_kinase_PfkB_CS"/>
</dbReference>
<feature type="binding site" evidence="12">
    <location>
        <position position="247"/>
    </location>
    <ligand>
        <name>K(+)</name>
        <dbReference type="ChEBI" id="CHEBI:29103"/>
    </ligand>
</feature>
<dbReference type="EC" id="2.7.1.15" evidence="2 12"/>
<dbReference type="InterPro" id="IPR011877">
    <property type="entry name" value="Ribokinase"/>
</dbReference>
<evidence type="ECO:0000256" key="10">
    <source>
        <dbReference type="ARBA" id="ARBA00022958"/>
    </source>
</evidence>
<comment type="similarity">
    <text evidence="12">Belongs to the carbohydrate kinase PfkB family. Ribokinase subfamily.</text>
</comment>
<keyword evidence="8 12" id="KW-0067">ATP-binding</keyword>
<evidence type="ECO:0000256" key="5">
    <source>
        <dbReference type="ARBA" id="ARBA00022723"/>
    </source>
</evidence>
<feature type="binding site" evidence="12">
    <location>
        <begin position="11"/>
        <end position="13"/>
    </location>
    <ligand>
        <name>substrate</name>
    </ligand>
</feature>
<dbReference type="GO" id="GO:0004747">
    <property type="term" value="F:ribokinase activity"/>
    <property type="evidence" value="ECO:0007669"/>
    <property type="project" value="UniProtKB-EC"/>
</dbReference>
<dbReference type="InterPro" id="IPR029056">
    <property type="entry name" value="Ribokinase-like"/>
</dbReference>
<proteinExistence type="inferred from homology"/>
<evidence type="ECO:0000256" key="1">
    <source>
        <dbReference type="ARBA" id="ARBA00005380"/>
    </source>
</evidence>
<feature type="binding site" evidence="12">
    <location>
        <position position="293"/>
    </location>
    <ligand>
        <name>K(+)</name>
        <dbReference type="ChEBI" id="CHEBI:29103"/>
    </ligand>
</feature>
<comment type="pathway">
    <text evidence="12">Carbohydrate metabolism; D-ribose degradation; D-ribose 5-phosphate from beta-D-ribopyranose: step 2/2.</text>
</comment>
<protein>
    <recommendedName>
        <fullName evidence="3 12">Ribokinase</fullName>
        <shortName evidence="12">RK</shortName>
        <ecNumber evidence="2 12">2.7.1.15</ecNumber>
    </recommendedName>
</protein>
<keyword evidence="4 12" id="KW-0808">Transferase</keyword>
<dbReference type="CDD" id="cd01174">
    <property type="entry name" value="ribokinase"/>
    <property type="match status" value="1"/>
</dbReference>
<keyword evidence="11 12" id="KW-0119">Carbohydrate metabolism</keyword>
<feature type="binding site" evidence="12">
    <location>
        <begin position="39"/>
        <end position="43"/>
    </location>
    <ligand>
        <name>substrate</name>
    </ligand>
</feature>
<evidence type="ECO:0000256" key="12">
    <source>
        <dbReference type="HAMAP-Rule" id="MF_01987"/>
    </source>
</evidence>
<dbReference type="PROSITE" id="PS00584">
    <property type="entry name" value="PFKB_KINASES_2"/>
    <property type="match status" value="1"/>
</dbReference>
<evidence type="ECO:0000256" key="9">
    <source>
        <dbReference type="ARBA" id="ARBA00022842"/>
    </source>
</evidence>
<feature type="domain" description="Carbohydrate kinase PfkB" evidence="13">
    <location>
        <begin position="1"/>
        <end position="296"/>
    </location>
</feature>
<sequence>MQRVLVVGSINVDRILQIPQLPLPGETIKMTGLTSAAGGKGANQAVAAARSGAQTTFIGNVGADADGKMMRQTLQDNQIEIGAVGVTSSTVTGQAYVLLQASGQNSIIINSGANDLLTAATVTAQAAIIEKQHFIVAELETPVAATIAAFRIAHQARIPTILNPAPARANLPAKLLASTDLIVPNETESASLTGIQITDQASMQASATFFHQLGIPAVVITLGAAGCYYSYADQQGIIPGLTVPVVDTTAAGDTFIGALAAKLTPDFSNLVAALQYATQASALTVQQMGALPSIPQQAAILAALADNQK</sequence>
<dbReference type="Gene3D" id="3.40.1190.20">
    <property type="match status" value="1"/>
</dbReference>
<dbReference type="RefSeq" id="WP_125647755.1">
    <property type="nucleotide sequence ID" value="NZ_JBHTOH010000016.1"/>
</dbReference>
<keyword evidence="15" id="KW-1185">Reference proteome</keyword>
<evidence type="ECO:0000256" key="3">
    <source>
        <dbReference type="ARBA" id="ARBA00016943"/>
    </source>
</evidence>
<evidence type="ECO:0000256" key="11">
    <source>
        <dbReference type="ARBA" id="ARBA00023277"/>
    </source>
</evidence>
<feature type="binding site" evidence="12">
    <location>
        <position position="249"/>
    </location>
    <ligand>
        <name>K(+)</name>
        <dbReference type="ChEBI" id="CHEBI:29103"/>
    </ligand>
</feature>
<dbReference type="Proteomes" id="UP001597191">
    <property type="component" value="Unassembled WGS sequence"/>
</dbReference>